<dbReference type="STRING" id="264697.ABE28_007985"/>
<name>A0A1B3XM58_9BACI</name>
<keyword evidence="2" id="KW-1185">Reference proteome</keyword>
<evidence type="ECO:0000313" key="1">
    <source>
        <dbReference type="EMBL" id="AOH54291.1"/>
    </source>
</evidence>
<dbReference type="Proteomes" id="UP000077926">
    <property type="component" value="Chromosome"/>
</dbReference>
<protein>
    <recommendedName>
        <fullName evidence="3">Flagellar protein</fullName>
    </recommendedName>
</protein>
<evidence type="ECO:0000313" key="2">
    <source>
        <dbReference type="Proteomes" id="UP000077926"/>
    </source>
</evidence>
<dbReference type="Pfam" id="PF12611">
    <property type="entry name" value="Flagellar_put"/>
    <property type="match status" value="1"/>
</dbReference>
<dbReference type="EMBL" id="CP017080">
    <property type="protein sequence ID" value="AOH54291.1"/>
    <property type="molecule type" value="Genomic_DNA"/>
</dbReference>
<dbReference type="AlphaFoldDB" id="A0A1B3XM58"/>
<dbReference type="OrthoDB" id="165650at2"/>
<dbReference type="NCBIfam" id="TIGR02530">
    <property type="entry name" value="flg_new"/>
    <property type="match status" value="1"/>
</dbReference>
<proteinExistence type="predicted"/>
<dbReference type="InterPro" id="IPR013367">
    <property type="entry name" value="Flagellar_put"/>
</dbReference>
<organism evidence="1 2">
    <name type="scientific">Peribacillus muralis</name>
    <dbReference type="NCBI Taxonomy" id="264697"/>
    <lineage>
        <taxon>Bacteria</taxon>
        <taxon>Bacillati</taxon>
        <taxon>Bacillota</taxon>
        <taxon>Bacilli</taxon>
        <taxon>Bacillales</taxon>
        <taxon>Bacillaceae</taxon>
        <taxon>Peribacillus</taxon>
    </lineage>
</organism>
<reference evidence="1 2" key="1">
    <citation type="submission" date="2016-08" db="EMBL/GenBank/DDBJ databases">
        <title>Complete genome sequence of Bacillus muralis G25-68, a strain with toxicity to nematodes.</title>
        <authorList>
            <person name="Zheng Z."/>
        </authorList>
    </citation>
    <scope>NUCLEOTIDE SEQUENCE [LARGE SCALE GENOMIC DNA]</scope>
    <source>
        <strain evidence="1 2">G25-68</strain>
    </source>
</reference>
<dbReference type="RefSeq" id="WP_064461863.1">
    <property type="nucleotide sequence ID" value="NZ_CP017080.1"/>
</dbReference>
<evidence type="ECO:0008006" key="3">
    <source>
        <dbReference type="Google" id="ProtNLM"/>
    </source>
</evidence>
<accession>A0A1B3XM58</accession>
<gene>
    <name evidence="1" type="ORF">ABE28_007985</name>
</gene>
<sequence length="127" mass="14142">MNKLGFQANPAHVLSQPKLPLRQKPIIQQGFQHHFQAAVSPTEKLTISKHAQMRMNERNIQIAPQTWGKIEGKANEAKKMGVTESLIITDNAALIISTKNNKVITVMDRDEASSQIFTNINGTIILD</sequence>
<dbReference type="KEGG" id="bmur:ABE28_007985"/>